<dbReference type="InterPro" id="IPR013108">
    <property type="entry name" value="Amidohydro_3"/>
</dbReference>
<keyword evidence="3" id="KW-1185">Reference proteome</keyword>
<dbReference type="PANTHER" id="PTHR22642">
    <property type="entry name" value="IMIDAZOLONEPROPIONASE"/>
    <property type="match status" value="1"/>
</dbReference>
<dbReference type="Gene3D" id="3.10.310.70">
    <property type="match status" value="1"/>
</dbReference>
<evidence type="ECO:0000313" key="2">
    <source>
        <dbReference type="EMBL" id="CCW15822.1"/>
    </source>
</evidence>
<dbReference type="GO" id="GO:0016810">
    <property type="term" value="F:hydrolase activity, acting on carbon-nitrogen (but not peptide) bonds"/>
    <property type="evidence" value="ECO:0007669"/>
    <property type="project" value="InterPro"/>
</dbReference>
<accession>N1MJJ2</accession>
<reference evidence="3" key="2">
    <citation type="submission" date="2013-04" db="EMBL/GenBank/DDBJ databases">
        <title>Bisphenol A degrading Sphingobium sp. strain BiD32.</title>
        <authorList>
            <person name="Nielsen J.L."/>
            <person name="Zhou N.A."/>
            <person name="Kjeldal H."/>
        </authorList>
    </citation>
    <scope>NUCLEOTIDE SEQUENCE [LARGE SCALE GENOMIC DNA]</scope>
    <source>
        <strain evidence="3">BiD32</strain>
    </source>
</reference>
<dbReference type="SUPFAM" id="SSF51338">
    <property type="entry name" value="Composite domain of metallo-dependent hydrolases"/>
    <property type="match status" value="1"/>
</dbReference>
<organism evidence="2 3">
    <name type="scientific">Sphingobium indicum BiD32</name>
    <dbReference type="NCBI Taxonomy" id="1301087"/>
    <lineage>
        <taxon>Bacteria</taxon>
        <taxon>Pseudomonadati</taxon>
        <taxon>Pseudomonadota</taxon>
        <taxon>Alphaproteobacteria</taxon>
        <taxon>Sphingomonadales</taxon>
        <taxon>Sphingomonadaceae</taxon>
        <taxon>Sphingobium</taxon>
    </lineage>
</organism>
<reference evidence="2 3" key="1">
    <citation type="submission" date="2013-03" db="EMBL/GenBank/DDBJ databases">
        <authorList>
            <person name="Le V."/>
        </authorList>
    </citation>
    <scope>NUCLEOTIDE SEQUENCE [LARGE SCALE GENOMIC DNA]</scope>
    <source>
        <strain evidence="2 3">BiD32</strain>
    </source>
</reference>
<dbReference type="Gene3D" id="2.30.40.10">
    <property type="entry name" value="Urease, subunit C, domain 1"/>
    <property type="match status" value="1"/>
</dbReference>
<dbReference type="InterPro" id="IPR032466">
    <property type="entry name" value="Metal_Hydrolase"/>
</dbReference>
<evidence type="ECO:0000259" key="1">
    <source>
        <dbReference type="Pfam" id="PF07969"/>
    </source>
</evidence>
<sequence>MAGRRGMLIRNAEIHNIGTADLRIMQGRIAEIGQLRPFPGEGVFEAGGGALLPGLHDHHIHLAGLAARAASIWCGPPEVMDAEALKERLIRPGEGWIRGIGYHESVMGLPTARELDRLVSDRPLRLQHRSGRMWLFNTAALAELLAEAEAPPGLERNGSIYTGRLFDEDEWLRRALASQPPDFAAVSAELARYGISGVSDMSPRNDPVMAKHVAAQMEAGMLAQRCWLAGSLTLAESREGPWRIGPAKLHLHESALPLFEAATSFIAEAHDQGRNVAIHCTTEVELVFALAALEDAGVTSGDRIEHASVAALDHVTRIAAHNIAVVVQPHFVFERGDRYLIDVEARHMSDLYRLASLRRAGVMLAGGSDAPFGAADPWQAMAAAVTRRTRDGNIIGSDEALSPEEALGLYLAAPFDLARQQRTGVDELADLCLLDRPWREARRRLSSDDVRATFIGGRLVYERIDQPPVQCLAGVEALAGKDHLGGTLSPNSPRE</sequence>
<gene>
    <name evidence="2" type="ORF">EBBID32_1500</name>
</gene>
<dbReference type="InterPro" id="IPR011059">
    <property type="entry name" value="Metal-dep_hydrolase_composite"/>
</dbReference>
<dbReference type="Gene3D" id="3.20.20.140">
    <property type="entry name" value="Metal-dependent hydrolases"/>
    <property type="match status" value="1"/>
</dbReference>
<comment type="caution">
    <text evidence="2">The sequence shown here is derived from an EMBL/GenBank/DDBJ whole genome shotgun (WGS) entry which is preliminary data.</text>
</comment>
<name>N1MJJ2_9SPHN</name>
<dbReference type="Pfam" id="PF07969">
    <property type="entry name" value="Amidohydro_3"/>
    <property type="match status" value="1"/>
</dbReference>
<proteinExistence type="predicted"/>
<protein>
    <recommendedName>
        <fullName evidence="1">Amidohydrolase 3 domain-containing protein</fullName>
    </recommendedName>
</protein>
<dbReference type="EMBL" id="CAVK010000008">
    <property type="protein sequence ID" value="CCW15822.1"/>
    <property type="molecule type" value="Genomic_DNA"/>
</dbReference>
<evidence type="ECO:0000313" key="3">
    <source>
        <dbReference type="Proteomes" id="UP000013201"/>
    </source>
</evidence>
<dbReference type="Proteomes" id="UP000013201">
    <property type="component" value="Unassembled WGS sequence"/>
</dbReference>
<feature type="domain" description="Amidohydrolase 3" evidence="1">
    <location>
        <begin position="43"/>
        <end position="461"/>
    </location>
</feature>
<dbReference type="SUPFAM" id="SSF51556">
    <property type="entry name" value="Metallo-dependent hydrolases"/>
    <property type="match status" value="1"/>
</dbReference>
<dbReference type="AlphaFoldDB" id="N1MJJ2"/>
<dbReference type="PANTHER" id="PTHR22642:SF2">
    <property type="entry name" value="PROTEIN LONG AFTER FAR-RED 3"/>
    <property type="match status" value="1"/>
</dbReference>